<name>A0A2U2XFY9_9FLAO</name>
<organism evidence="1 2">
    <name type="scientific">Brumimicrobium oceani</name>
    <dbReference type="NCBI Taxonomy" id="2100725"/>
    <lineage>
        <taxon>Bacteria</taxon>
        <taxon>Pseudomonadati</taxon>
        <taxon>Bacteroidota</taxon>
        <taxon>Flavobacteriia</taxon>
        <taxon>Flavobacteriales</taxon>
        <taxon>Crocinitomicaceae</taxon>
        <taxon>Brumimicrobium</taxon>
    </lineage>
</organism>
<evidence type="ECO:0000313" key="1">
    <source>
        <dbReference type="EMBL" id="PWH86718.1"/>
    </source>
</evidence>
<sequence length="319" mass="36161">MRLTILFISAILFTSCLKEELPVPKREAGDLKTGEVSMGANYAYQIYFDFSANKMTGKNSKDIWDIGFETGDNGSRVIINTARNMMVYSTDKTELSEITSENGYLVHPKFDNATGNLDSTGVGNWEDGLVRIIDMGYSSEGNAIGFYKLKINEVTATTYTFEFAKIETTLSKTATILKKDGYNFSYFSMLNNSEEEVSPKTKDWDIVFTQYIHQFYEPVVTPYLLTGVLTNRIDTKVAAITEVSFEDINLAYAENLILSEKTNTIGFGWKTLVGNDYEINTDISYVVQDHEGIYYKLRFIDFYSETGEKGNPVWEFVEL</sequence>
<protein>
    <recommendedName>
        <fullName evidence="3">HmuY protein</fullName>
    </recommendedName>
</protein>
<reference evidence="1 2" key="2">
    <citation type="submission" date="2018-05" db="EMBL/GenBank/DDBJ databases">
        <authorList>
            <person name="Lanie J.A."/>
            <person name="Ng W.-L."/>
            <person name="Kazmierczak K.M."/>
            <person name="Andrzejewski T.M."/>
            <person name="Davidsen T.M."/>
            <person name="Wayne K.J."/>
            <person name="Tettelin H."/>
            <person name="Glass J.I."/>
            <person name="Rusch D."/>
            <person name="Podicherti R."/>
            <person name="Tsui H.-C.T."/>
            <person name="Winkler M.E."/>
        </authorList>
    </citation>
    <scope>NUCLEOTIDE SEQUENCE [LARGE SCALE GENOMIC DNA]</scope>
    <source>
        <strain evidence="1 2">C305</strain>
    </source>
</reference>
<keyword evidence="2" id="KW-1185">Reference proteome</keyword>
<proteinExistence type="predicted"/>
<dbReference type="RefSeq" id="WP_109357800.1">
    <property type="nucleotide sequence ID" value="NZ_QFRJ01000001.1"/>
</dbReference>
<dbReference type="AlphaFoldDB" id="A0A2U2XFY9"/>
<reference evidence="1 2" key="1">
    <citation type="submission" date="2018-05" db="EMBL/GenBank/DDBJ databases">
        <title>Brumimicrobium oceani sp. nov., isolated from coastal sediment.</title>
        <authorList>
            <person name="Kou Y."/>
        </authorList>
    </citation>
    <scope>NUCLEOTIDE SEQUENCE [LARGE SCALE GENOMIC DNA]</scope>
    <source>
        <strain evidence="1 2">C305</strain>
    </source>
</reference>
<dbReference type="PROSITE" id="PS51257">
    <property type="entry name" value="PROKAR_LIPOPROTEIN"/>
    <property type="match status" value="1"/>
</dbReference>
<comment type="caution">
    <text evidence="1">The sequence shown here is derived from an EMBL/GenBank/DDBJ whole genome shotgun (WGS) entry which is preliminary data.</text>
</comment>
<evidence type="ECO:0000313" key="2">
    <source>
        <dbReference type="Proteomes" id="UP000245370"/>
    </source>
</evidence>
<dbReference type="OrthoDB" id="1091850at2"/>
<dbReference type="CDD" id="cd12105">
    <property type="entry name" value="HmuY"/>
    <property type="match status" value="1"/>
</dbReference>
<dbReference type="Pfam" id="PF14064">
    <property type="entry name" value="HmuY"/>
    <property type="match status" value="1"/>
</dbReference>
<dbReference type="InterPro" id="IPR025921">
    <property type="entry name" value="HmuY"/>
</dbReference>
<evidence type="ECO:0008006" key="3">
    <source>
        <dbReference type="Google" id="ProtNLM"/>
    </source>
</evidence>
<dbReference type="Proteomes" id="UP000245370">
    <property type="component" value="Unassembled WGS sequence"/>
</dbReference>
<gene>
    <name evidence="1" type="ORF">DIT68_00165</name>
</gene>
<accession>A0A2U2XFY9</accession>
<dbReference type="EMBL" id="QFRJ01000001">
    <property type="protein sequence ID" value="PWH86718.1"/>
    <property type="molecule type" value="Genomic_DNA"/>
</dbReference>